<dbReference type="Proteomes" id="UP001366503">
    <property type="component" value="Unassembled WGS sequence"/>
</dbReference>
<dbReference type="Gene3D" id="3.40.50.720">
    <property type="entry name" value="NAD(P)-binding Rossmann-like Domain"/>
    <property type="match status" value="1"/>
</dbReference>
<name>A0ABU8KBX9_9HYPH</name>
<evidence type="ECO:0000313" key="2">
    <source>
        <dbReference type="Proteomes" id="UP001366503"/>
    </source>
</evidence>
<dbReference type="InterPro" id="IPR035985">
    <property type="entry name" value="Ubiquitin-activating_enz"/>
</dbReference>
<dbReference type="SUPFAM" id="SSF69572">
    <property type="entry name" value="Activating enzymes of the ubiquitin-like proteins"/>
    <property type="match status" value="1"/>
</dbReference>
<gene>
    <name evidence="1" type="ORF">O7A05_11090</name>
</gene>
<dbReference type="EMBL" id="JAPYKO010000006">
    <property type="protein sequence ID" value="MEI9402698.1"/>
    <property type="molecule type" value="Genomic_DNA"/>
</dbReference>
<evidence type="ECO:0000313" key="1">
    <source>
        <dbReference type="EMBL" id="MEI9402698.1"/>
    </source>
</evidence>
<dbReference type="RefSeq" id="WP_337093102.1">
    <property type="nucleotide sequence ID" value="NZ_JAPYKO010000006.1"/>
</dbReference>
<reference evidence="1 2" key="1">
    <citation type="submission" date="2022-12" db="EMBL/GenBank/DDBJ databases">
        <authorList>
            <person name="Muema E."/>
        </authorList>
    </citation>
    <scope>NUCLEOTIDE SEQUENCE [LARGE SCALE GENOMIC DNA]</scope>
    <source>
        <strain evidence="2">1330</strain>
    </source>
</reference>
<proteinExistence type="predicted"/>
<protein>
    <submittedName>
        <fullName evidence="1">Uncharacterized protein</fullName>
    </submittedName>
</protein>
<sequence length="166" mass="18456">MQLDKPKAEVYRQRYENFRKGLHFAVKAIDGDCEADFAGVTFAFVCVDKGTARAEIFDLLMRLGIPFIDVGMGLVRQNGALAGMVRTTTFLPENAAEVRDKGLVPLTDPPGDEYRLNIQIAELNALNASIAMLRYKQHCGFYGHGVPAYHLLMNTVIPHLFAEPVE</sequence>
<comment type="caution">
    <text evidence="1">The sequence shown here is derived from an EMBL/GenBank/DDBJ whole genome shotgun (WGS) entry which is preliminary data.</text>
</comment>
<organism evidence="1 2">
    <name type="scientific">Mesorhizobium argentiipisi</name>
    <dbReference type="NCBI Taxonomy" id="3015175"/>
    <lineage>
        <taxon>Bacteria</taxon>
        <taxon>Pseudomonadati</taxon>
        <taxon>Pseudomonadota</taxon>
        <taxon>Alphaproteobacteria</taxon>
        <taxon>Hyphomicrobiales</taxon>
        <taxon>Phyllobacteriaceae</taxon>
        <taxon>Mesorhizobium</taxon>
    </lineage>
</organism>
<accession>A0ABU8KBX9</accession>
<keyword evidence="2" id="KW-1185">Reference proteome</keyword>